<dbReference type="EMBL" id="BAABME010001162">
    <property type="protein sequence ID" value="GAA0147942.1"/>
    <property type="molecule type" value="Genomic_DNA"/>
</dbReference>
<dbReference type="Proteomes" id="UP001454036">
    <property type="component" value="Unassembled WGS sequence"/>
</dbReference>
<dbReference type="AlphaFoldDB" id="A0AAV3PD41"/>
<keyword evidence="2" id="KW-1185">Reference proteome</keyword>
<organism evidence="1 2">
    <name type="scientific">Lithospermum erythrorhizon</name>
    <name type="common">Purple gromwell</name>
    <name type="synonym">Lithospermum officinale var. erythrorhizon</name>
    <dbReference type="NCBI Taxonomy" id="34254"/>
    <lineage>
        <taxon>Eukaryota</taxon>
        <taxon>Viridiplantae</taxon>
        <taxon>Streptophyta</taxon>
        <taxon>Embryophyta</taxon>
        <taxon>Tracheophyta</taxon>
        <taxon>Spermatophyta</taxon>
        <taxon>Magnoliopsida</taxon>
        <taxon>eudicotyledons</taxon>
        <taxon>Gunneridae</taxon>
        <taxon>Pentapetalae</taxon>
        <taxon>asterids</taxon>
        <taxon>lamiids</taxon>
        <taxon>Boraginales</taxon>
        <taxon>Boraginaceae</taxon>
        <taxon>Boraginoideae</taxon>
        <taxon>Lithospermeae</taxon>
        <taxon>Lithospermum</taxon>
    </lineage>
</organism>
<name>A0AAV3PD41_LITER</name>
<accession>A0AAV3PD41</accession>
<evidence type="ECO:0000313" key="1">
    <source>
        <dbReference type="EMBL" id="GAA0147942.1"/>
    </source>
</evidence>
<proteinExistence type="predicted"/>
<evidence type="ECO:0000313" key="2">
    <source>
        <dbReference type="Proteomes" id="UP001454036"/>
    </source>
</evidence>
<protein>
    <submittedName>
        <fullName evidence="1">Uncharacterized protein</fullName>
    </submittedName>
</protein>
<sequence length="214" mass="24689">MAEKSQMLLRKTIQNTKTFLNKTLQNFKSFLVGDYPNKLSEAFVIKKIFCRWNGNQKISESNNFWQNTLDEVMDNAVLVQKIQDKEREQEECSESIISIPVSGTSTMSNEGEQAERKLENRQEGIQRGQSSRSIARKLKQLEMLEPKDVEHVLDVEEVLHYYSRLTSPAYVDIVDRFCTDMHNENSLQQPSVSITANNSMRRTGSLRRLGPVKL</sequence>
<comment type="caution">
    <text evidence="1">The sequence shown here is derived from an EMBL/GenBank/DDBJ whole genome shotgun (WGS) entry which is preliminary data.</text>
</comment>
<reference evidence="1 2" key="1">
    <citation type="submission" date="2024-01" db="EMBL/GenBank/DDBJ databases">
        <title>The complete chloroplast genome sequence of Lithospermum erythrorhizon: insights into the phylogenetic relationship among Boraginaceae species and the maternal lineages of purple gromwells.</title>
        <authorList>
            <person name="Okada T."/>
            <person name="Watanabe K."/>
        </authorList>
    </citation>
    <scope>NUCLEOTIDE SEQUENCE [LARGE SCALE GENOMIC DNA]</scope>
</reference>
<dbReference type="PANTHER" id="PTHR35461">
    <property type="entry name" value="BNAANNG14610D PROTEIN"/>
    <property type="match status" value="1"/>
</dbReference>
<dbReference type="PANTHER" id="PTHR35461:SF1">
    <property type="entry name" value="LOW PROTEIN: ATP-DEPENDENT RNA HELICASE-LIKE PROTEIN"/>
    <property type="match status" value="1"/>
</dbReference>
<gene>
    <name evidence="1" type="ORF">LIER_07518</name>
</gene>